<dbReference type="Proteomes" id="UP000095280">
    <property type="component" value="Unplaced"/>
</dbReference>
<sequence>PVSWPRLGRISASSGGCPLCSAAIRDSRCALCSGRVAAGRSRWRRRARPPLRASKLRQSVRYVLDGAQAAACRCTLPTRTRATADPPDTLRSFSTNGWSSAMRRRRRRQLLAVPVELTAGGRHLCARRISTWPTTASRFHGDRSRPEFSISLHSPRPSQRLRGPATQFQPAECTFVVTPKVGM</sequence>
<keyword evidence="2" id="KW-1185">Reference proteome</keyword>
<organism evidence="2 3">
    <name type="scientific">Macrostomum lignano</name>
    <dbReference type="NCBI Taxonomy" id="282301"/>
    <lineage>
        <taxon>Eukaryota</taxon>
        <taxon>Metazoa</taxon>
        <taxon>Spiralia</taxon>
        <taxon>Lophotrochozoa</taxon>
        <taxon>Platyhelminthes</taxon>
        <taxon>Rhabditophora</taxon>
        <taxon>Macrostomorpha</taxon>
        <taxon>Macrostomida</taxon>
        <taxon>Macrostomidae</taxon>
        <taxon>Macrostomum</taxon>
    </lineage>
</organism>
<evidence type="ECO:0000313" key="2">
    <source>
        <dbReference type="Proteomes" id="UP000095280"/>
    </source>
</evidence>
<dbReference type="WBParaSite" id="maker-unitig_32108-snap-gene-0.2-mRNA-1">
    <property type="protein sequence ID" value="maker-unitig_32108-snap-gene-0.2-mRNA-1"/>
    <property type="gene ID" value="maker-unitig_32108-snap-gene-0.2"/>
</dbReference>
<reference evidence="3" key="1">
    <citation type="submission" date="2016-11" db="UniProtKB">
        <authorList>
            <consortium name="WormBaseParasite"/>
        </authorList>
    </citation>
    <scope>IDENTIFICATION</scope>
</reference>
<dbReference type="AlphaFoldDB" id="A0A1I8FEX0"/>
<evidence type="ECO:0000313" key="3">
    <source>
        <dbReference type="WBParaSite" id="maker-unitig_32108-snap-gene-0.2-mRNA-1"/>
    </source>
</evidence>
<feature type="region of interest" description="Disordered" evidence="1">
    <location>
        <begin position="136"/>
        <end position="165"/>
    </location>
</feature>
<name>A0A1I8FEX0_9PLAT</name>
<accession>A0A1I8FEX0</accession>
<proteinExistence type="predicted"/>
<protein>
    <submittedName>
        <fullName evidence="3">Nuclear receptor domain-containing protein</fullName>
    </submittedName>
</protein>
<evidence type="ECO:0000256" key="1">
    <source>
        <dbReference type="SAM" id="MobiDB-lite"/>
    </source>
</evidence>